<dbReference type="InterPro" id="IPR050536">
    <property type="entry name" value="DtxR_MntR_Metal-Reg"/>
</dbReference>
<evidence type="ECO:0000256" key="2">
    <source>
        <dbReference type="ARBA" id="ARBA00011738"/>
    </source>
</evidence>
<dbReference type="InterPro" id="IPR036390">
    <property type="entry name" value="WH_DNA-bd_sf"/>
</dbReference>
<evidence type="ECO:0000259" key="3">
    <source>
        <dbReference type="Pfam" id="PF09339"/>
    </source>
</evidence>
<gene>
    <name evidence="4" type="ORF">QUV96_08970</name>
</gene>
<organism evidence="4 5">
    <name type="scientific">Amedibacillus dolichus</name>
    <dbReference type="NCBI Taxonomy" id="31971"/>
    <lineage>
        <taxon>Bacteria</taxon>
        <taxon>Bacillati</taxon>
        <taxon>Bacillota</taxon>
        <taxon>Erysipelotrichia</taxon>
        <taxon>Erysipelotrichales</taxon>
        <taxon>Erysipelotrichaceae</taxon>
        <taxon>Amedibacillus</taxon>
    </lineage>
</organism>
<comment type="caution">
    <text evidence="4">The sequence shown here is derived from an EMBL/GenBank/DDBJ whole genome shotgun (WGS) entry which is preliminary data.</text>
</comment>
<dbReference type="InterPro" id="IPR036388">
    <property type="entry name" value="WH-like_DNA-bd_sf"/>
</dbReference>
<name>A0ABT7UDT0_9FIRM</name>
<dbReference type="PANTHER" id="PTHR33238">
    <property type="entry name" value="IRON (METAL) DEPENDENT REPRESSOR, DTXR FAMILY"/>
    <property type="match status" value="1"/>
</dbReference>
<reference evidence="4 5" key="1">
    <citation type="submission" date="2023-06" db="EMBL/GenBank/DDBJ databases">
        <title>Identification and characterization of horizontal gene transfer across gut microbiota members of farm animals based on homology search.</title>
        <authorList>
            <person name="Schwarzerova J."/>
            <person name="Nykrynova M."/>
            <person name="Jureckova K."/>
            <person name="Cejkova D."/>
            <person name="Rychlik I."/>
        </authorList>
    </citation>
    <scope>NUCLEOTIDE SEQUENCE [LARGE SCALE GENOMIC DNA]</scope>
    <source>
        <strain evidence="4 5">ET39</strain>
    </source>
</reference>
<keyword evidence="5" id="KW-1185">Reference proteome</keyword>
<reference evidence="4 5" key="3">
    <citation type="submission" date="2023-06" db="EMBL/GenBank/DDBJ databases">
        <authorList>
            <person name="Zeman M."/>
            <person name="Kubasova T."/>
            <person name="Jahodarova E."/>
            <person name="Nykrynova M."/>
            <person name="Rychlik I."/>
        </authorList>
    </citation>
    <scope>NUCLEOTIDE SEQUENCE [LARGE SCALE GENOMIC DNA]</scope>
    <source>
        <strain evidence="4 5">ET39</strain>
    </source>
</reference>
<accession>A0ABT7UDT0</accession>
<protein>
    <submittedName>
        <fullName evidence="4">Helix-turn-helix domain-containing protein</fullName>
    </submittedName>
</protein>
<dbReference type="EMBL" id="JAUDCG010000043">
    <property type="protein sequence ID" value="MDM8157767.1"/>
    <property type="molecule type" value="Genomic_DNA"/>
</dbReference>
<sequence>MAFTETKRKYLLTIALLGPSPSQPFRPIDLAVRLGVSRASVSRMLLAFVKEGVLTQKEHTYQLSPQGLTQIKDALSQYAICHAYCTRVLQLSDYDAHECSVALLCTMEPQTCAHLCHQMETLLPGRQTPTVSPV</sequence>
<feature type="domain" description="HTH iclR-type" evidence="3">
    <location>
        <begin position="26"/>
        <end position="57"/>
    </location>
</feature>
<evidence type="ECO:0000256" key="1">
    <source>
        <dbReference type="ARBA" id="ARBA00004496"/>
    </source>
</evidence>
<evidence type="ECO:0000313" key="5">
    <source>
        <dbReference type="Proteomes" id="UP001529340"/>
    </source>
</evidence>
<proteinExistence type="predicted"/>
<dbReference type="SUPFAM" id="SSF46785">
    <property type="entry name" value="Winged helix' DNA-binding domain"/>
    <property type="match status" value="1"/>
</dbReference>
<dbReference type="PANTHER" id="PTHR33238:SF11">
    <property type="entry name" value="TRANSCRIPTIONAL REGULATOR MNTR"/>
    <property type="match status" value="1"/>
</dbReference>
<dbReference type="InterPro" id="IPR005471">
    <property type="entry name" value="Tscrpt_reg_IclR_N"/>
</dbReference>
<dbReference type="RefSeq" id="WP_289608209.1">
    <property type="nucleotide sequence ID" value="NZ_JAUDCG010000043.1"/>
</dbReference>
<evidence type="ECO:0000313" key="4">
    <source>
        <dbReference type="EMBL" id="MDM8157767.1"/>
    </source>
</evidence>
<dbReference type="Gene3D" id="1.10.10.10">
    <property type="entry name" value="Winged helix-like DNA-binding domain superfamily/Winged helix DNA-binding domain"/>
    <property type="match status" value="1"/>
</dbReference>
<dbReference type="Proteomes" id="UP001529340">
    <property type="component" value="Unassembled WGS sequence"/>
</dbReference>
<comment type="subunit">
    <text evidence="2">Homodimer.</text>
</comment>
<reference evidence="5" key="2">
    <citation type="submission" date="2023-06" db="EMBL/GenBank/DDBJ databases">
        <title>Identification and characterization of horizontal gene transfer across gut microbiota members of farm animals based on homology search.</title>
        <authorList>
            <person name="Zeman M."/>
            <person name="Kubasova T."/>
            <person name="Jahodarova E."/>
            <person name="Nykrynova M."/>
            <person name="Rychlik I."/>
        </authorList>
    </citation>
    <scope>NUCLEOTIDE SEQUENCE [LARGE SCALE GENOMIC DNA]</scope>
    <source>
        <strain evidence="5">ET39</strain>
    </source>
</reference>
<dbReference type="Pfam" id="PF09339">
    <property type="entry name" value="HTH_IclR"/>
    <property type="match status" value="1"/>
</dbReference>
<comment type="subcellular location">
    <subcellularLocation>
        <location evidence="1">Cytoplasm</location>
    </subcellularLocation>
</comment>